<dbReference type="InterPro" id="IPR019819">
    <property type="entry name" value="Carboxylesterase_B_CS"/>
</dbReference>
<feature type="signal peptide" evidence="5">
    <location>
        <begin position="1"/>
        <end position="28"/>
    </location>
</feature>
<evidence type="ECO:0000259" key="6">
    <source>
        <dbReference type="Pfam" id="PF00135"/>
    </source>
</evidence>
<dbReference type="InterPro" id="IPR002018">
    <property type="entry name" value="CarbesteraseB"/>
</dbReference>
<name>A0AAV2PU54_MEGNR</name>
<keyword evidence="4" id="KW-0325">Glycoprotein</keyword>
<comment type="caution">
    <text evidence="7">The sequence shown here is derived from an EMBL/GenBank/DDBJ whole genome shotgun (WGS) entry which is preliminary data.</text>
</comment>
<dbReference type="AlphaFoldDB" id="A0AAV2PU54"/>
<feature type="non-terminal residue" evidence="7">
    <location>
        <position position="538"/>
    </location>
</feature>
<evidence type="ECO:0000313" key="7">
    <source>
        <dbReference type="EMBL" id="CAL4064095.1"/>
    </source>
</evidence>
<evidence type="ECO:0000256" key="2">
    <source>
        <dbReference type="ARBA" id="ARBA00022487"/>
    </source>
</evidence>
<reference evidence="7 8" key="1">
    <citation type="submission" date="2024-05" db="EMBL/GenBank/DDBJ databases">
        <authorList>
            <person name="Wallberg A."/>
        </authorList>
    </citation>
    <scope>NUCLEOTIDE SEQUENCE [LARGE SCALE GENOMIC DNA]</scope>
</reference>
<dbReference type="EMBL" id="CAXKWB010001355">
    <property type="protein sequence ID" value="CAL4064095.1"/>
    <property type="molecule type" value="Genomic_DNA"/>
</dbReference>
<dbReference type="Pfam" id="PF00135">
    <property type="entry name" value="COesterase"/>
    <property type="match status" value="1"/>
</dbReference>
<dbReference type="PROSITE" id="PS00122">
    <property type="entry name" value="CARBOXYLESTERASE_B_1"/>
    <property type="match status" value="1"/>
</dbReference>
<sequence>MIQMSGSNQNKRLLYVLLLVFWSNQGDATAEPGRQQPTPLKTCVGRPKAETCQGPICGTHCPDGPVEVCGEKGYVIKPRKYRAFCGIPYAKPPIGALRFKRPVPGEPWNDYRDGSWMPPGCPQFNILDIAEGKENISTVGQEDCLFLNVYVPKIAAPVTYLPVMVFIHGGSFTWGDIKNYFADKLMTRDIILVTIQYRLGILGFFSTGDEVAAGNLALKDQELSLRWIQDNIAHFGGDPSMVTIFGESAGGASVHAQLINPQAKGLFSRAILQSGTAFLLENLLPMNHQENAFQLATRLGCNIENEGYGHRSEVLLKCLQEVPAMSFVTIIASFFEWGNLPYAWSPRIGETSLPGAPSQLFRDGKYHMVDIMMGINEHEGGYIAKEFYIMPNAFQDIATNFLNIGHLLFTLPKHEKDAARQMFQYYLGGIREYTEDDADGLTEMFGDYYHNIPHDYSIELHARDALYGKNIYAYELKHKGDEGLISLMAPHIGKDYVNHGDDLFYLFKFSPNLDSNNPETKKLESIMLDLWTNFATHG</sequence>
<evidence type="ECO:0000313" key="8">
    <source>
        <dbReference type="Proteomes" id="UP001497623"/>
    </source>
</evidence>
<keyword evidence="2" id="KW-0719">Serine esterase</keyword>
<dbReference type="SUPFAM" id="SSF53474">
    <property type="entry name" value="alpha/beta-Hydrolases"/>
    <property type="match status" value="1"/>
</dbReference>
<feature type="chain" id="PRO_5043088975" description="Carboxylic ester hydrolase" evidence="5">
    <location>
        <begin position="29"/>
        <end position="538"/>
    </location>
</feature>
<comment type="similarity">
    <text evidence="1 5">Belongs to the type-B carboxylesterase/lipase family.</text>
</comment>
<dbReference type="GO" id="GO:0052689">
    <property type="term" value="F:carboxylic ester hydrolase activity"/>
    <property type="evidence" value="ECO:0007669"/>
    <property type="project" value="UniProtKB-KW"/>
</dbReference>
<accession>A0AAV2PU54</accession>
<gene>
    <name evidence="7" type="ORF">MNOR_LOCUS3843</name>
</gene>
<keyword evidence="8" id="KW-1185">Reference proteome</keyword>
<dbReference type="Gene3D" id="3.40.50.1820">
    <property type="entry name" value="alpha/beta hydrolase"/>
    <property type="match status" value="1"/>
</dbReference>
<dbReference type="EC" id="3.1.1.-" evidence="5"/>
<protein>
    <recommendedName>
        <fullName evidence="5">Carboxylic ester hydrolase</fullName>
        <ecNumber evidence="5">3.1.1.-</ecNumber>
    </recommendedName>
</protein>
<dbReference type="InterPro" id="IPR029058">
    <property type="entry name" value="AB_hydrolase_fold"/>
</dbReference>
<proteinExistence type="inferred from homology"/>
<evidence type="ECO:0000256" key="5">
    <source>
        <dbReference type="RuleBase" id="RU361235"/>
    </source>
</evidence>
<evidence type="ECO:0000256" key="1">
    <source>
        <dbReference type="ARBA" id="ARBA00005964"/>
    </source>
</evidence>
<dbReference type="PANTHER" id="PTHR11559">
    <property type="entry name" value="CARBOXYLESTERASE"/>
    <property type="match status" value="1"/>
</dbReference>
<dbReference type="InterPro" id="IPR050309">
    <property type="entry name" value="Type-B_Carboxylest/Lipase"/>
</dbReference>
<feature type="domain" description="Carboxylesterase type B" evidence="6">
    <location>
        <begin position="70"/>
        <end position="538"/>
    </location>
</feature>
<evidence type="ECO:0000256" key="3">
    <source>
        <dbReference type="ARBA" id="ARBA00022801"/>
    </source>
</evidence>
<organism evidence="7 8">
    <name type="scientific">Meganyctiphanes norvegica</name>
    <name type="common">Northern krill</name>
    <name type="synonym">Thysanopoda norvegica</name>
    <dbReference type="NCBI Taxonomy" id="48144"/>
    <lineage>
        <taxon>Eukaryota</taxon>
        <taxon>Metazoa</taxon>
        <taxon>Ecdysozoa</taxon>
        <taxon>Arthropoda</taxon>
        <taxon>Crustacea</taxon>
        <taxon>Multicrustacea</taxon>
        <taxon>Malacostraca</taxon>
        <taxon>Eumalacostraca</taxon>
        <taxon>Eucarida</taxon>
        <taxon>Euphausiacea</taxon>
        <taxon>Euphausiidae</taxon>
        <taxon>Meganyctiphanes</taxon>
    </lineage>
</organism>
<dbReference type="Proteomes" id="UP001497623">
    <property type="component" value="Unassembled WGS sequence"/>
</dbReference>
<dbReference type="InterPro" id="IPR019826">
    <property type="entry name" value="Carboxylesterase_B_AS"/>
</dbReference>
<evidence type="ECO:0000256" key="4">
    <source>
        <dbReference type="ARBA" id="ARBA00023180"/>
    </source>
</evidence>
<keyword evidence="3 5" id="KW-0378">Hydrolase</keyword>
<keyword evidence="5" id="KW-0732">Signal</keyword>
<dbReference type="PROSITE" id="PS00941">
    <property type="entry name" value="CARBOXYLESTERASE_B_2"/>
    <property type="match status" value="1"/>
</dbReference>